<evidence type="ECO:0000259" key="6">
    <source>
        <dbReference type="PROSITE" id="PS50888"/>
    </source>
</evidence>
<dbReference type="GO" id="GO:0006355">
    <property type="term" value="P:regulation of DNA-templated transcription"/>
    <property type="evidence" value="ECO:0007669"/>
    <property type="project" value="InterPro"/>
</dbReference>
<evidence type="ECO:0000256" key="1">
    <source>
        <dbReference type="ARBA" id="ARBA00004123"/>
    </source>
</evidence>
<dbReference type="PROSITE" id="PS50888">
    <property type="entry name" value="BHLH"/>
    <property type="match status" value="1"/>
</dbReference>
<feature type="domain" description="BHLH" evidence="6">
    <location>
        <begin position="23"/>
        <end position="81"/>
    </location>
</feature>
<keyword evidence="8" id="KW-1185">Reference proteome</keyword>
<dbReference type="Proteomes" id="UP000759131">
    <property type="component" value="Unassembled WGS sequence"/>
</dbReference>
<dbReference type="InterPro" id="IPR050370">
    <property type="entry name" value="HES_HEY"/>
</dbReference>
<gene>
    <name evidence="7" type="ORF">OSB1V03_LOCUS19945</name>
</gene>
<keyword evidence="5" id="KW-0539">Nucleus</keyword>
<proteinExistence type="predicted"/>
<dbReference type="EMBL" id="CAJPIZ010030861">
    <property type="protein sequence ID" value="CAG2119998.1"/>
    <property type="molecule type" value="Genomic_DNA"/>
</dbReference>
<dbReference type="FunFam" id="4.10.280.10:FF:000009">
    <property type="entry name" value="Transcription factor HES-1"/>
    <property type="match status" value="1"/>
</dbReference>
<keyword evidence="2" id="KW-0805">Transcription regulation</keyword>
<reference evidence="7" key="1">
    <citation type="submission" date="2020-11" db="EMBL/GenBank/DDBJ databases">
        <authorList>
            <person name="Tran Van P."/>
        </authorList>
    </citation>
    <scope>NUCLEOTIDE SEQUENCE</scope>
</reference>
<dbReference type="SUPFAM" id="SSF158457">
    <property type="entry name" value="Orange domain-like"/>
    <property type="match status" value="1"/>
</dbReference>
<dbReference type="OrthoDB" id="6494032at2759"/>
<keyword evidence="4" id="KW-0804">Transcription</keyword>
<keyword evidence="3" id="KW-0238">DNA-binding</keyword>
<dbReference type="GO" id="GO:0046983">
    <property type="term" value="F:protein dimerization activity"/>
    <property type="evidence" value="ECO:0007669"/>
    <property type="project" value="InterPro"/>
</dbReference>
<comment type="subcellular location">
    <subcellularLocation>
        <location evidence="1">Nucleus</location>
    </subcellularLocation>
</comment>
<dbReference type="GO" id="GO:0005634">
    <property type="term" value="C:nucleus"/>
    <property type="evidence" value="ECO:0007669"/>
    <property type="project" value="UniProtKB-SubCell"/>
</dbReference>
<dbReference type="AlphaFoldDB" id="A0A7R9LNE1"/>
<evidence type="ECO:0000313" key="7">
    <source>
        <dbReference type="EMBL" id="CAD7644195.1"/>
    </source>
</evidence>
<dbReference type="Pfam" id="PF07527">
    <property type="entry name" value="Hairy_orange"/>
    <property type="match status" value="1"/>
</dbReference>
<dbReference type="EMBL" id="OC885436">
    <property type="protein sequence ID" value="CAD7644195.1"/>
    <property type="molecule type" value="Genomic_DNA"/>
</dbReference>
<dbReference type="CDD" id="cd11410">
    <property type="entry name" value="bHLH_O_HES"/>
    <property type="match status" value="1"/>
</dbReference>
<dbReference type="InterPro" id="IPR036638">
    <property type="entry name" value="HLH_DNA-bd_sf"/>
</dbReference>
<organism evidence="7">
    <name type="scientific">Medioppia subpectinata</name>
    <dbReference type="NCBI Taxonomy" id="1979941"/>
    <lineage>
        <taxon>Eukaryota</taxon>
        <taxon>Metazoa</taxon>
        <taxon>Ecdysozoa</taxon>
        <taxon>Arthropoda</taxon>
        <taxon>Chelicerata</taxon>
        <taxon>Arachnida</taxon>
        <taxon>Acari</taxon>
        <taxon>Acariformes</taxon>
        <taxon>Sarcoptiformes</taxon>
        <taxon>Oribatida</taxon>
        <taxon>Brachypylina</taxon>
        <taxon>Oppioidea</taxon>
        <taxon>Oppiidae</taxon>
        <taxon>Medioppia</taxon>
    </lineage>
</organism>
<accession>A0A7R9LNE1</accession>
<name>A0A7R9LNE1_9ACAR</name>
<sequence>MTKPYEVPFRVTENDSNLNKNGVKRMSKPMMEKRRRARINQCLMQLKEMVIDSGKQNIQNSKSKLEKADILELTVKYVQQLHQNRLSAPSATASERKENSEVSPAQILNDFVAGFAECAKQVEEFVCQTQPLDPIVVTSLSSHLNNCMNSLETTDISVGGFGVIRHTNQCCPPSPAPSTVSSGSAGSVGGVHNPILDMELSSISSADEDMPLNLSSGNRFPEEHHFIHHPLLAGDDCVWRPW</sequence>
<evidence type="ECO:0000256" key="4">
    <source>
        <dbReference type="ARBA" id="ARBA00023163"/>
    </source>
</evidence>
<dbReference type="InterPro" id="IPR003650">
    <property type="entry name" value="Orange_dom"/>
</dbReference>
<dbReference type="Gene3D" id="6.10.250.980">
    <property type="match status" value="1"/>
</dbReference>
<dbReference type="Gene3D" id="4.10.280.10">
    <property type="entry name" value="Helix-loop-helix DNA-binding domain"/>
    <property type="match status" value="1"/>
</dbReference>
<dbReference type="GO" id="GO:1990837">
    <property type="term" value="F:sequence-specific double-stranded DNA binding"/>
    <property type="evidence" value="ECO:0007669"/>
    <property type="project" value="UniProtKB-ARBA"/>
</dbReference>
<evidence type="ECO:0000313" key="8">
    <source>
        <dbReference type="Proteomes" id="UP000759131"/>
    </source>
</evidence>
<dbReference type="SMART" id="SM00511">
    <property type="entry name" value="ORANGE"/>
    <property type="match status" value="1"/>
</dbReference>
<dbReference type="PANTHER" id="PTHR10985">
    <property type="entry name" value="BASIC HELIX-LOOP-HELIX TRANSCRIPTION FACTOR, HES-RELATED"/>
    <property type="match status" value="1"/>
</dbReference>
<protein>
    <recommendedName>
        <fullName evidence="6">BHLH domain-containing protein</fullName>
    </recommendedName>
</protein>
<evidence type="ECO:0000256" key="2">
    <source>
        <dbReference type="ARBA" id="ARBA00023015"/>
    </source>
</evidence>
<dbReference type="SUPFAM" id="SSF47459">
    <property type="entry name" value="HLH, helix-loop-helix DNA-binding domain"/>
    <property type="match status" value="1"/>
</dbReference>
<dbReference type="InterPro" id="IPR011598">
    <property type="entry name" value="bHLH_dom"/>
</dbReference>
<dbReference type="Pfam" id="PF00010">
    <property type="entry name" value="HLH"/>
    <property type="match status" value="1"/>
</dbReference>
<dbReference type="SMART" id="SM00353">
    <property type="entry name" value="HLH"/>
    <property type="match status" value="1"/>
</dbReference>
<evidence type="ECO:0000256" key="3">
    <source>
        <dbReference type="ARBA" id="ARBA00023125"/>
    </source>
</evidence>
<evidence type="ECO:0000256" key="5">
    <source>
        <dbReference type="ARBA" id="ARBA00023242"/>
    </source>
</evidence>